<dbReference type="NCBIfam" id="NF004005">
    <property type="entry name" value="PRK05476.2-3"/>
    <property type="match status" value="1"/>
</dbReference>
<protein>
    <submittedName>
        <fullName evidence="8">Adenosylhomocysteinase</fullName>
        <ecNumber evidence="8">3.3.1.1</ecNumber>
    </submittedName>
</protein>
<accession>A0A644WUX2</accession>
<keyword evidence="3" id="KW-0554">One-carbon metabolism</keyword>
<keyword evidence="5" id="KW-0520">NAD</keyword>
<proteinExistence type="inferred from homology"/>
<dbReference type="GO" id="GO:0033353">
    <property type="term" value="P:S-adenosylmethionine cycle"/>
    <property type="evidence" value="ECO:0007669"/>
    <property type="project" value="TreeGrafter"/>
</dbReference>
<dbReference type="SUPFAM" id="SSF52283">
    <property type="entry name" value="Formate/glycerate dehydrogenase catalytic domain-like"/>
    <property type="match status" value="1"/>
</dbReference>
<organism evidence="8">
    <name type="scientific">bioreactor metagenome</name>
    <dbReference type="NCBI Taxonomy" id="1076179"/>
    <lineage>
        <taxon>unclassified sequences</taxon>
        <taxon>metagenomes</taxon>
        <taxon>ecological metagenomes</taxon>
    </lineage>
</organism>
<evidence type="ECO:0000256" key="1">
    <source>
        <dbReference type="ARBA" id="ARBA00001911"/>
    </source>
</evidence>
<dbReference type="Pfam" id="PF05221">
    <property type="entry name" value="AdoHcyase"/>
    <property type="match status" value="2"/>
</dbReference>
<comment type="similarity">
    <text evidence="2">Belongs to the adenosylhomocysteinase family.</text>
</comment>
<dbReference type="SUPFAM" id="SSF51735">
    <property type="entry name" value="NAD(P)-binding Rossmann-fold domains"/>
    <property type="match status" value="1"/>
</dbReference>
<dbReference type="PANTHER" id="PTHR23420">
    <property type="entry name" value="ADENOSYLHOMOCYSTEINASE"/>
    <property type="match status" value="1"/>
</dbReference>
<sequence>MSIVRDPALAVAGRQKIAWARDFMPALGAIETRFLAEQPFRGLKIAVSVHLEAKTANLGLVLRAGGAEVYLTGSNPLSTQDDVAAGLASMGVETFGIHGATAEQYESHLTETLKCRPHLIVDDGGDLLHLLGGKCAELGERVIGGCEETTTGILRLRAREKAGLLPCPMMAVNDAKAKHYFDNKYGTGQSVWDGIMHTTNLIVAGKTVVVAGYGWCGKGVAMRAAGLGASVIITEVDPFNALDAAMNGFRVMPMEEAAPLGDIFVTVTSCKDVITTAHFAHMKNHALLCNAGHFDCEVDVAGLAGMAVKRERRRENIEGFTLPDGRMLEVLAEGRLVNLAAGNGHPAEIMDMSFAVQALALEWLTAHRGSLEKKVYDIPEEIDDRIARTKLQAMGLSIDVLAPEQVSYLTGFHAE</sequence>
<dbReference type="SMART" id="SM00997">
    <property type="entry name" value="AdoHcyase_NAD"/>
    <property type="match status" value="1"/>
</dbReference>
<dbReference type="Gene3D" id="3.40.50.1480">
    <property type="entry name" value="Adenosylhomocysteinase-like"/>
    <property type="match status" value="1"/>
</dbReference>
<dbReference type="PROSITE" id="PS00739">
    <property type="entry name" value="ADOHCYASE_2"/>
    <property type="match status" value="1"/>
</dbReference>
<dbReference type="Gene3D" id="3.40.50.720">
    <property type="entry name" value="NAD(P)-binding Rossmann-like Domain"/>
    <property type="match status" value="1"/>
</dbReference>
<evidence type="ECO:0000256" key="6">
    <source>
        <dbReference type="ARBA" id="ARBA00029440"/>
    </source>
</evidence>
<dbReference type="EC" id="3.3.1.1" evidence="8"/>
<dbReference type="FunFam" id="3.40.50.720:FF:000004">
    <property type="entry name" value="Adenosylhomocysteinase"/>
    <property type="match status" value="1"/>
</dbReference>
<name>A0A644WUX2_9ZZZZ</name>
<gene>
    <name evidence="8" type="primary">ahcY_15</name>
    <name evidence="8" type="ORF">SDC9_53929</name>
</gene>
<dbReference type="InterPro" id="IPR042172">
    <property type="entry name" value="Adenosylhomocyst_ase-like_sf"/>
</dbReference>
<dbReference type="InterPro" id="IPR020082">
    <property type="entry name" value="S-Ado-L-homoCys_hydrolase_CS"/>
</dbReference>
<dbReference type="InterPro" id="IPR036291">
    <property type="entry name" value="NAD(P)-bd_dom_sf"/>
</dbReference>
<evidence type="ECO:0000259" key="7">
    <source>
        <dbReference type="SMART" id="SM00997"/>
    </source>
</evidence>
<dbReference type="SMART" id="SM00996">
    <property type="entry name" value="AdoHcyase"/>
    <property type="match status" value="1"/>
</dbReference>
<evidence type="ECO:0000256" key="4">
    <source>
        <dbReference type="ARBA" id="ARBA00022801"/>
    </source>
</evidence>
<dbReference type="EMBL" id="VSSQ01001356">
    <property type="protein sequence ID" value="MPM07622.1"/>
    <property type="molecule type" value="Genomic_DNA"/>
</dbReference>
<dbReference type="PIRSF" id="PIRSF001109">
    <property type="entry name" value="Ad_hcy_hydrolase"/>
    <property type="match status" value="1"/>
</dbReference>
<comment type="cofactor">
    <cofactor evidence="1">
        <name>NAD(+)</name>
        <dbReference type="ChEBI" id="CHEBI:57540"/>
    </cofactor>
</comment>
<dbReference type="GO" id="GO:0005829">
    <property type="term" value="C:cytosol"/>
    <property type="evidence" value="ECO:0007669"/>
    <property type="project" value="TreeGrafter"/>
</dbReference>
<dbReference type="PANTHER" id="PTHR23420:SF0">
    <property type="entry name" value="ADENOSYLHOMOCYSTEINASE"/>
    <property type="match status" value="1"/>
</dbReference>
<dbReference type="InterPro" id="IPR000043">
    <property type="entry name" value="Adenosylhomocysteinase-like"/>
</dbReference>
<evidence type="ECO:0000256" key="3">
    <source>
        <dbReference type="ARBA" id="ARBA00022563"/>
    </source>
</evidence>
<keyword evidence="4 8" id="KW-0378">Hydrolase</keyword>
<evidence type="ECO:0000256" key="5">
    <source>
        <dbReference type="ARBA" id="ARBA00023027"/>
    </source>
</evidence>
<dbReference type="InterPro" id="IPR015878">
    <property type="entry name" value="Ado_hCys_hydrolase_NAD-bd"/>
</dbReference>
<evidence type="ECO:0000256" key="2">
    <source>
        <dbReference type="ARBA" id="ARBA00007122"/>
    </source>
</evidence>
<evidence type="ECO:0000313" key="8">
    <source>
        <dbReference type="EMBL" id="MPM07622.1"/>
    </source>
</evidence>
<dbReference type="PROSITE" id="PS00738">
    <property type="entry name" value="ADOHCYASE_1"/>
    <property type="match status" value="1"/>
</dbReference>
<dbReference type="GO" id="GO:0004013">
    <property type="term" value="F:adenosylhomocysteinase activity"/>
    <property type="evidence" value="ECO:0007669"/>
    <property type="project" value="TreeGrafter"/>
</dbReference>
<comment type="caution">
    <text evidence="8">The sequence shown here is derived from an EMBL/GenBank/DDBJ whole genome shotgun (WGS) entry which is preliminary data.</text>
</comment>
<dbReference type="GO" id="GO:0006730">
    <property type="term" value="P:one-carbon metabolic process"/>
    <property type="evidence" value="ECO:0007669"/>
    <property type="project" value="UniProtKB-KW"/>
</dbReference>
<feature type="domain" description="S-adenosyl-L-homocysteine hydrolase NAD binding" evidence="7">
    <location>
        <begin position="183"/>
        <end position="344"/>
    </location>
</feature>
<dbReference type="AlphaFoldDB" id="A0A644WUX2"/>
<reference evidence="8" key="1">
    <citation type="submission" date="2019-08" db="EMBL/GenBank/DDBJ databases">
        <authorList>
            <person name="Kucharzyk K."/>
            <person name="Murdoch R.W."/>
            <person name="Higgins S."/>
            <person name="Loffler F."/>
        </authorList>
    </citation>
    <scope>NUCLEOTIDE SEQUENCE</scope>
</reference>
<dbReference type="NCBIfam" id="TIGR00936">
    <property type="entry name" value="ahcY"/>
    <property type="match status" value="1"/>
</dbReference>
<dbReference type="Pfam" id="PF00670">
    <property type="entry name" value="AdoHcyase_NAD"/>
    <property type="match status" value="1"/>
</dbReference>
<dbReference type="CDD" id="cd00401">
    <property type="entry name" value="SAHH"/>
    <property type="match status" value="1"/>
</dbReference>
<comment type="pathway">
    <text evidence="6">Amino-acid biosynthesis.</text>
</comment>